<dbReference type="NCBIfam" id="TIGR02937">
    <property type="entry name" value="sigma70-ECF"/>
    <property type="match status" value="1"/>
</dbReference>
<keyword evidence="4" id="KW-1185">Reference proteome</keyword>
<evidence type="ECO:0000256" key="1">
    <source>
        <dbReference type="SAM" id="MobiDB-lite"/>
    </source>
</evidence>
<feature type="domain" description="RNA polymerase sigma factor 70 region 4 type 2" evidence="2">
    <location>
        <begin position="50"/>
        <end position="97"/>
    </location>
</feature>
<accession>A0ABT8SEI4</accession>
<dbReference type="RefSeq" id="WP_301815588.1">
    <property type="nucleotide sequence ID" value="NZ_JAUJZH010000037.1"/>
</dbReference>
<dbReference type="InterPro" id="IPR013324">
    <property type="entry name" value="RNA_pol_sigma_r3/r4-like"/>
</dbReference>
<evidence type="ECO:0000313" key="3">
    <source>
        <dbReference type="EMBL" id="MDO1537263.1"/>
    </source>
</evidence>
<dbReference type="Gene3D" id="1.10.10.10">
    <property type="entry name" value="Winged helix-like DNA-binding domain superfamily/Winged helix DNA-binding domain"/>
    <property type="match status" value="1"/>
</dbReference>
<feature type="region of interest" description="Disordered" evidence="1">
    <location>
        <begin position="106"/>
        <end position="156"/>
    </location>
</feature>
<organism evidence="3 4">
    <name type="scientific">Variovorax ginsengisoli</name>
    <dbReference type="NCBI Taxonomy" id="363844"/>
    <lineage>
        <taxon>Bacteria</taxon>
        <taxon>Pseudomonadati</taxon>
        <taxon>Pseudomonadota</taxon>
        <taxon>Betaproteobacteria</taxon>
        <taxon>Burkholderiales</taxon>
        <taxon>Comamonadaceae</taxon>
        <taxon>Variovorax</taxon>
    </lineage>
</organism>
<dbReference type="InterPro" id="IPR036388">
    <property type="entry name" value="WH-like_DNA-bd_sf"/>
</dbReference>
<sequence length="156" mass="17408">MPERQALDEDIDEAVYDYWQPDQVLKLEDAVPIDAPTPEQAVERKELRRVLGQVLAELPDDWRRAVLLTQADNLPRAKVARQLGISEEGLRRRIEHADAYLRARLSELGVGPGEAGDATRRNAPLAPRETADDSLEQAFERVGREAIQPAPAGRPS</sequence>
<dbReference type="InterPro" id="IPR013249">
    <property type="entry name" value="RNA_pol_sigma70_r4_t2"/>
</dbReference>
<dbReference type="Pfam" id="PF08281">
    <property type="entry name" value="Sigma70_r4_2"/>
    <property type="match status" value="1"/>
</dbReference>
<comment type="caution">
    <text evidence="3">The sequence shown here is derived from an EMBL/GenBank/DDBJ whole genome shotgun (WGS) entry which is preliminary data.</text>
</comment>
<dbReference type="InterPro" id="IPR014284">
    <property type="entry name" value="RNA_pol_sigma-70_dom"/>
</dbReference>
<dbReference type="SUPFAM" id="SSF88659">
    <property type="entry name" value="Sigma3 and sigma4 domains of RNA polymerase sigma factors"/>
    <property type="match status" value="1"/>
</dbReference>
<evidence type="ECO:0000259" key="2">
    <source>
        <dbReference type="Pfam" id="PF08281"/>
    </source>
</evidence>
<evidence type="ECO:0000313" key="4">
    <source>
        <dbReference type="Proteomes" id="UP001169027"/>
    </source>
</evidence>
<protein>
    <submittedName>
        <fullName evidence="3">Sigma-70 family RNA polymerase sigma factor</fullName>
    </submittedName>
</protein>
<dbReference type="EMBL" id="JAUKVY010000037">
    <property type="protein sequence ID" value="MDO1537263.1"/>
    <property type="molecule type" value="Genomic_DNA"/>
</dbReference>
<dbReference type="Proteomes" id="UP001169027">
    <property type="component" value="Unassembled WGS sequence"/>
</dbReference>
<reference evidence="3" key="1">
    <citation type="submission" date="2023-06" db="EMBL/GenBank/DDBJ databases">
        <authorList>
            <person name="Jiang Y."/>
            <person name="Liu Q."/>
        </authorList>
    </citation>
    <scope>NUCLEOTIDE SEQUENCE</scope>
    <source>
        <strain evidence="3">CGMCC 1.12090</strain>
    </source>
</reference>
<proteinExistence type="predicted"/>
<gene>
    <name evidence="3" type="ORF">Q2T77_33860</name>
</gene>
<name>A0ABT8SEI4_9BURK</name>